<proteinExistence type="predicted"/>
<dbReference type="EMBL" id="CP042382">
    <property type="protein sequence ID" value="QEA38623.1"/>
    <property type="molecule type" value="Genomic_DNA"/>
</dbReference>
<evidence type="ECO:0000313" key="2">
    <source>
        <dbReference type="Proteomes" id="UP000321272"/>
    </source>
</evidence>
<keyword evidence="2" id="KW-1185">Reference proteome</keyword>
<evidence type="ECO:0000313" key="1">
    <source>
        <dbReference type="EMBL" id="QEA38623.1"/>
    </source>
</evidence>
<accession>A0A5B8SUI9</accession>
<organism evidence="1 2">
    <name type="scientific">Pistricoccus aurantiacus</name>
    <dbReference type="NCBI Taxonomy" id="1883414"/>
    <lineage>
        <taxon>Bacteria</taxon>
        <taxon>Pseudomonadati</taxon>
        <taxon>Pseudomonadota</taxon>
        <taxon>Gammaproteobacteria</taxon>
        <taxon>Oceanospirillales</taxon>
        <taxon>Halomonadaceae</taxon>
        <taxon>Pistricoccus</taxon>
    </lineage>
</organism>
<sequence>MICFITDFLREGEPDILSSVKHETLVIRSLEGRLIELIAPPPAGWSHAALEKQAARLAPRTRMGADAYLGASWVGGTEV</sequence>
<dbReference type="Proteomes" id="UP000321272">
    <property type="component" value="Chromosome"/>
</dbReference>
<reference evidence="1 2" key="1">
    <citation type="submission" date="2019-06" db="EMBL/GenBank/DDBJ databases">
        <title>Genome analyses of bacteria isolated from kimchi.</title>
        <authorList>
            <person name="Lee S."/>
            <person name="Ahn S."/>
            <person name="Roh S."/>
        </authorList>
    </citation>
    <scope>NUCLEOTIDE SEQUENCE [LARGE SCALE GENOMIC DNA]</scope>
    <source>
        <strain evidence="1 2">CBA4606</strain>
    </source>
</reference>
<gene>
    <name evidence="1" type="ORF">FGL86_05705</name>
</gene>
<dbReference type="KEGG" id="paur:FGL86_05705"/>
<protein>
    <submittedName>
        <fullName evidence="1">Uncharacterized protein</fullName>
    </submittedName>
</protein>
<dbReference type="OrthoDB" id="9153664at2"/>
<name>A0A5B8SUI9_9GAMM</name>
<dbReference type="AlphaFoldDB" id="A0A5B8SUI9"/>